<sequence>MEKRFIYAFKFSARHFLISFFVVGCVLFGAFYFWYPKEFWGVTNVGEILFFIVLVDLVCGPFLTLLVVSPCKARSELFRDVFFIFTLQAFVLSYGVYSLYQGRPLYLAFEKDRFRLVTAADIYVDEDDKKYTPPFSGVEFVFVKLLTPTDEGYLESVRHALQGVHPAYKPSRWESYLINIDAVRQLANPLERLAAEFAGGDEFPTGSLYLPLDSYYGGDWVVVLSPDAREFLGILPWNGWR</sequence>
<feature type="transmembrane region" description="Helical" evidence="1">
    <location>
        <begin position="16"/>
        <end position="36"/>
    </location>
</feature>
<keyword evidence="1" id="KW-0472">Membrane</keyword>
<evidence type="ECO:0000256" key="1">
    <source>
        <dbReference type="SAM" id="Phobius"/>
    </source>
</evidence>
<dbReference type="RefSeq" id="WP_157719688.1">
    <property type="nucleotide sequence ID" value="NZ_LT629797.1"/>
</dbReference>
<keyword evidence="1" id="KW-1133">Transmembrane helix</keyword>
<dbReference type="EMBL" id="LT629797">
    <property type="protein sequence ID" value="SDV00960.1"/>
    <property type="molecule type" value="Genomic_DNA"/>
</dbReference>
<organism evidence="2 3">
    <name type="scientific">Pseudomonas sihuiensis</name>
    <dbReference type="NCBI Taxonomy" id="1274359"/>
    <lineage>
        <taxon>Bacteria</taxon>
        <taxon>Pseudomonadati</taxon>
        <taxon>Pseudomonadota</taxon>
        <taxon>Gammaproteobacteria</taxon>
        <taxon>Pseudomonadales</taxon>
        <taxon>Pseudomonadaceae</taxon>
        <taxon>Pseudomonas</taxon>
    </lineage>
</organism>
<protein>
    <recommendedName>
        <fullName evidence="4">Type IV pilin accessory protein</fullName>
    </recommendedName>
</protein>
<accession>A0A1H2N657</accession>
<feature type="transmembrane region" description="Helical" evidence="1">
    <location>
        <begin position="48"/>
        <end position="69"/>
    </location>
</feature>
<evidence type="ECO:0008006" key="4">
    <source>
        <dbReference type="Google" id="ProtNLM"/>
    </source>
</evidence>
<dbReference type="PROSITE" id="PS51257">
    <property type="entry name" value="PROKAR_LIPOPROTEIN"/>
    <property type="match status" value="1"/>
</dbReference>
<reference evidence="3" key="1">
    <citation type="submission" date="2016-10" db="EMBL/GenBank/DDBJ databases">
        <authorList>
            <person name="Varghese N."/>
            <person name="Submissions S."/>
        </authorList>
    </citation>
    <scope>NUCLEOTIDE SEQUENCE [LARGE SCALE GENOMIC DNA]</scope>
    <source>
        <strain evidence="3">KCTC 32246</strain>
    </source>
</reference>
<dbReference type="Proteomes" id="UP000198675">
    <property type="component" value="Chromosome I"/>
</dbReference>
<keyword evidence="3" id="KW-1185">Reference proteome</keyword>
<gene>
    <name evidence="2" type="ORF">SAMN05216363_4766</name>
</gene>
<keyword evidence="1" id="KW-0812">Transmembrane</keyword>
<name>A0A1H2N657_9PSED</name>
<proteinExistence type="predicted"/>
<evidence type="ECO:0000313" key="3">
    <source>
        <dbReference type="Proteomes" id="UP000198675"/>
    </source>
</evidence>
<evidence type="ECO:0000313" key="2">
    <source>
        <dbReference type="EMBL" id="SDV00960.1"/>
    </source>
</evidence>
<feature type="transmembrane region" description="Helical" evidence="1">
    <location>
        <begin position="81"/>
        <end position="100"/>
    </location>
</feature>
<dbReference type="AlphaFoldDB" id="A0A1H2N657"/>